<dbReference type="InterPro" id="IPR008928">
    <property type="entry name" value="6-hairpin_glycosidase_sf"/>
</dbReference>
<evidence type="ECO:0000259" key="1">
    <source>
        <dbReference type="Pfam" id="PF03190"/>
    </source>
</evidence>
<dbReference type="CDD" id="cd02955">
    <property type="entry name" value="SSP411"/>
    <property type="match status" value="1"/>
</dbReference>
<dbReference type="SUPFAM" id="SSF52833">
    <property type="entry name" value="Thioredoxin-like"/>
    <property type="match status" value="1"/>
</dbReference>
<dbReference type="PIRSF" id="PIRSF006402">
    <property type="entry name" value="UCP006402_thioredoxin"/>
    <property type="match status" value="1"/>
</dbReference>
<dbReference type="Gene3D" id="3.40.30.10">
    <property type="entry name" value="Glutaredoxin"/>
    <property type="match status" value="1"/>
</dbReference>
<dbReference type="SUPFAM" id="SSF48208">
    <property type="entry name" value="Six-hairpin glycosidases"/>
    <property type="match status" value="1"/>
</dbReference>
<sequence length="644" mass="74300">MSNRLANEDSPYLQQHKNNPVDWWPWCEEAFLRAEKENKAIFISIGYSSCHWCHVMEEQVFENQECADILNRDFIAIKVDREERPDIDKHYQEVHQLLNRRSGGWPTSIFSTPQNKPFFAGTYIPPESNTGSIEGMGFKELTTLIATKISENDEQIYKNADEAEGFLNNIQHPKEATVLNEDFRKNFMLQAKNNFDVKNGGFSIKPKFPHTSTLNALLTIDRLYDDKSAKAMVKTSLDAMKKGGMYDLVDGGFCRYSTDEEWCVPHFEKMLYDNALLSSVYVDAYLTYENESYLTTAKECIDFWYNFMSEDDLFYSASDADSEGAEGTYFIYTYDEVAQVLNDANISDVTSKLTQMSVTRLGNFNGKNIIRFEDGIIPEWFLDIKPLLSQIRSQKEYPFVDKKIQTSWSAMMIHAMFKLGSIDSKYKTRAIKHLDKLLNTMFINSTLYHTTLIHKTPKVEAFLEDYAFLSQALLSAYKYTQDEVYLVYAHRFVNKALEEFYEKGVWNFSAGEFITQAEVNDNTYTSAVSIMIDTLQSIGTLLEDEKYTLFAFKTMEYNSYELGRKPIYSPFMLTQVLRHLKGDRVIKTSLENINISSLTLAKINYPFVLLKSSTEDEYLVCGEKSCFAQTKNAKEVNFLVTNSF</sequence>
<name>A0A1W1CPM0_9ZZZZ</name>
<organism evidence="2">
    <name type="scientific">hydrothermal vent metagenome</name>
    <dbReference type="NCBI Taxonomy" id="652676"/>
    <lineage>
        <taxon>unclassified sequences</taxon>
        <taxon>metagenomes</taxon>
        <taxon>ecological metagenomes</taxon>
    </lineage>
</organism>
<dbReference type="InterPro" id="IPR024705">
    <property type="entry name" value="Ssp411"/>
</dbReference>
<dbReference type="EMBL" id="FPHF01000098">
    <property type="protein sequence ID" value="SFV67714.1"/>
    <property type="molecule type" value="Genomic_DNA"/>
</dbReference>
<dbReference type="PANTHER" id="PTHR42899">
    <property type="entry name" value="SPERMATOGENESIS-ASSOCIATED PROTEIN 20"/>
    <property type="match status" value="1"/>
</dbReference>
<dbReference type="AlphaFoldDB" id="A0A1W1CPM0"/>
<dbReference type="InterPro" id="IPR036249">
    <property type="entry name" value="Thioredoxin-like_sf"/>
</dbReference>
<proteinExistence type="predicted"/>
<dbReference type="PANTHER" id="PTHR42899:SF1">
    <property type="entry name" value="SPERMATOGENESIS-ASSOCIATED PROTEIN 20"/>
    <property type="match status" value="1"/>
</dbReference>
<protein>
    <submittedName>
        <fullName evidence="2">Thymidylate kinase</fullName>
        <ecNumber evidence="2">2.7.4.9</ecNumber>
    </submittedName>
</protein>
<dbReference type="GO" id="GO:0005975">
    <property type="term" value="P:carbohydrate metabolic process"/>
    <property type="evidence" value="ECO:0007669"/>
    <property type="project" value="InterPro"/>
</dbReference>
<dbReference type="GO" id="GO:0004798">
    <property type="term" value="F:dTMP kinase activity"/>
    <property type="evidence" value="ECO:0007669"/>
    <property type="project" value="UniProtKB-EC"/>
</dbReference>
<feature type="domain" description="Spermatogenesis-associated protein 20-like TRX" evidence="1">
    <location>
        <begin position="3"/>
        <end position="164"/>
    </location>
</feature>
<keyword evidence="2" id="KW-0418">Kinase</keyword>
<dbReference type="InterPro" id="IPR004879">
    <property type="entry name" value="Ssp411-like_TRX"/>
</dbReference>
<accession>A0A1W1CPM0</accession>
<evidence type="ECO:0000313" key="2">
    <source>
        <dbReference type="EMBL" id="SFV67714.1"/>
    </source>
</evidence>
<gene>
    <name evidence="2" type="ORF">MNB_SM-4-1472</name>
</gene>
<reference evidence="2" key="1">
    <citation type="submission" date="2016-10" db="EMBL/GenBank/DDBJ databases">
        <authorList>
            <person name="de Groot N.N."/>
        </authorList>
    </citation>
    <scope>NUCLEOTIDE SEQUENCE</scope>
</reference>
<dbReference type="Pfam" id="PF03190">
    <property type="entry name" value="Thioredox_DsbH"/>
    <property type="match status" value="1"/>
</dbReference>
<dbReference type="EC" id="2.7.4.9" evidence="2"/>
<keyword evidence="2" id="KW-0808">Transferase</keyword>